<sequence>MTDIGMTTQQFNTPDTNLITSQATLRPLWPVMLSGFWPLPFTMQLPSMMKEILQNPQRDGQIVKSLPAFLVNLEEGERHKRNLNENELLKKQKLRR</sequence>
<comment type="caution">
    <text evidence="1">The sequence shown here is derived from an EMBL/GenBank/DDBJ whole genome shotgun (WGS) entry which is preliminary data.</text>
</comment>
<proteinExistence type="predicted"/>
<protein>
    <submittedName>
        <fullName evidence="1">Uncharacterized protein</fullName>
    </submittedName>
</protein>
<reference evidence="1" key="1">
    <citation type="journal article" date="2023" name="G3 (Bethesda)">
        <title>A reference genome for the long-term kleptoplast-retaining sea slug Elysia crispata morphotype clarki.</title>
        <authorList>
            <person name="Eastman K.E."/>
            <person name="Pendleton A.L."/>
            <person name="Shaikh M.A."/>
            <person name="Suttiyut T."/>
            <person name="Ogas R."/>
            <person name="Tomko P."/>
            <person name="Gavelis G."/>
            <person name="Widhalm J.R."/>
            <person name="Wisecaver J.H."/>
        </authorList>
    </citation>
    <scope>NUCLEOTIDE SEQUENCE</scope>
    <source>
        <strain evidence="1">ECLA1</strain>
    </source>
</reference>
<dbReference type="Proteomes" id="UP001283361">
    <property type="component" value="Unassembled WGS sequence"/>
</dbReference>
<evidence type="ECO:0000313" key="1">
    <source>
        <dbReference type="EMBL" id="KAK3803053.1"/>
    </source>
</evidence>
<keyword evidence="2" id="KW-1185">Reference proteome</keyword>
<dbReference type="EMBL" id="JAWDGP010000188">
    <property type="protein sequence ID" value="KAK3803053.1"/>
    <property type="molecule type" value="Genomic_DNA"/>
</dbReference>
<accession>A0AAE1EEL7</accession>
<name>A0AAE1EEL7_9GAST</name>
<dbReference type="AlphaFoldDB" id="A0AAE1EEL7"/>
<gene>
    <name evidence="1" type="ORF">RRG08_027976</name>
</gene>
<organism evidence="1 2">
    <name type="scientific">Elysia crispata</name>
    <name type="common">lettuce slug</name>
    <dbReference type="NCBI Taxonomy" id="231223"/>
    <lineage>
        <taxon>Eukaryota</taxon>
        <taxon>Metazoa</taxon>
        <taxon>Spiralia</taxon>
        <taxon>Lophotrochozoa</taxon>
        <taxon>Mollusca</taxon>
        <taxon>Gastropoda</taxon>
        <taxon>Heterobranchia</taxon>
        <taxon>Euthyneura</taxon>
        <taxon>Panpulmonata</taxon>
        <taxon>Sacoglossa</taxon>
        <taxon>Placobranchoidea</taxon>
        <taxon>Plakobranchidae</taxon>
        <taxon>Elysia</taxon>
    </lineage>
</organism>
<evidence type="ECO:0000313" key="2">
    <source>
        <dbReference type="Proteomes" id="UP001283361"/>
    </source>
</evidence>